<organism evidence="8">
    <name type="scientific">Arundo donax</name>
    <name type="common">Giant reed</name>
    <name type="synonym">Donax arundinaceus</name>
    <dbReference type="NCBI Taxonomy" id="35708"/>
    <lineage>
        <taxon>Eukaryota</taxon>
        <taxon>Viridiplantae</taxon>
        <taxon>Streptophyta</taxon>
        <taxon>Embryophyta</taxon>
        <taxon>Tracheophyta</taxon>
        <taxon>Spermatophyta</taxon>
        <taxon>Magnoliopsida</taxon>
        <taxon>Liliopsida</taxon>
        <taxon>Poales</taxon>
        <taxon>Poaceae</taxon>
        <taxon>PACMAD clade</taxon>
        <taxon>Arundinoideae</taxon>
        <taxon>Arundineae</taxon>
        <taxon>Arundo</taxon>
    </lineage>
</organism>
<feature type="compositionally biased region" description="Basic and acidic residues" evidence="6">
    <location>
        <begin position="18"/>
        <end position="68"/>
    </location>
</feature>
<keyword evidence="5" id="KW-0539">Nucleus</keyword>
<dbReference type="PANTHER" id="PTHR31391">
    <property type="entry name" value="B3 DOMAIN-CONTAINING PROTEIN OS11G0197600-RELATED"/>
    <property type="match status" value="1"/>
</dbReference>
<dbReference type="EMBL" id="GBRH01211501">
    <property type="protein sequence ID" value="JAD86394.1"/>
    <property type="molecule type" value="Transcribed_RNA"/>
</dbReference>
<dbReference type="PANTHER" id="PTHR31391:SF155">
    <property type="entry name" value="B3 DOMAIN-CONTAINING PROTEIN OS11G0197600"/>
    <property type="match status" value="1"/>
</dbReference>
<dbReference type="GO" id="GO:0005634">
    <property type="term" value="C:nucleus"/>
    <property type="evidence" value="ECO:0007669"/>
    <property type="project" value="UniProtKB-SubCell"/>
</dbReference>
<name>A0A0A9DCS3_ARUDO</name>
<evidence type="ECO:0000259" key="7">
    <source>
        <dbReference type="PROSITE" id="PS50863"/>
    </source>
</evidence>
<dbReference type="PROSITE" id="PS50863">
    <property type="entry name" value="B3"/>
    <property type="match status" value="2"/>
</dbReference>
<keyword evidence="2" id="KW-0805">Transcription regulation</keyword>
<keyword evidence="4" id="KW-0804">Transcription</keyword>
<evidence type="ECO:0000313" key="8">
    <source>
        <dbReference type="EMBL" id="JAD86394.1"/>
    </source>
</evidence>
<feature type="region of interest" description="Disordered" evidence="6">
    <location>
        <begin position="230"/>
        <end position="251"/>
    </location>
</feature>
<feature type="compositionally biased region" description="Polar residues" evidence="6">
    <location>
        <begin position="1"/>
        <end position="10"/>
    </location>
</feature>
<accession>A0A0A9DCS3</accession>
<dbReference type="Gene3D" id="2.40.330.10">
    <property type="entry name" value="DNA-binding pseudobarrel domain"/>
    <property type="match status" value="2"/>
</dbReference>
<comment type="subcellular location">
    <subcellularLocation>
        <location evidence="1">Nucleus</location>
    </subcellularLocation>
</comment>
<dbReference type="AlphaFoldDB" id="A0A0A9DCS3"/>
<dbReference type="InterPro" id="IPR015300">
    <property type="entry name" value="DNA-bd_pseudobarrel_sf"/>
</dbReference>
<evidence type="ECO:0000256" key="3">
    <source>
        <dbReference type="ARBA" id="ARBA00023125"/>
    </source>
</evidence>
<reference evidence="8" key="2">
    <citation type="journal article" date="2015" name="Data Brief">
        <title>Shoot transcriptome of the giant reed, Arundo donax.</title>
        <authorList>
            <person name="Barrero R.A."/>
            <person name="Guerrero F.D."/>
            <person name="Moolhuijzen P."/>
            <person name="Goolsby J.A."/>
            <person name="Tidwell J."/>
            <person name="Bellgard S.E."/>
            <person name="Bellgard M.I."/>
        </authorList>
    </citation>
    <scope>NUCLEOTIDE SEQUENCE</scope>
    <source>
        <tissue evidence="8">Shoot tissue taken approximately 20 cm above the soil surface</tissue>
    </source>
</reference>
<evidence type="ECO:0000256" key="6">
    <source>
        <dbReference type="SAM" id="MobiDB-lite"/>
    </source>
</evidence>
<dbReference type="InterPro" id="IPR044837">
    <property type="entry name" value="REM16-like"/>
</dbReference>
<evidence type="ECO:0000256" key="4">
    <source>
        <dbReference type="ARBA" id="ARBA00023163"/>
    </source>
</evidence>
<dbReference type="InterPro" id="IPR003340">
    <property type="entry name" value="B3_DNA-bd"/>
</dbReference>
<dbReference type="SUPFAM" id="SSF101936">
    <property type="entry name" value="DNA-binding pseudobarrel domain"/>
    <property type="match status" value="2"/>
</dbReference>
<evidence type="ECO:0000256" key="5">
    <source>
        <dbReference type="ARBA" id="ARBA00023242"/>
    </source>
</evidence>
<sequence>MGRKTQQGSSGAAAAAKESGKGKEKQKEVKEDGKKKEKPKEVKEKEKPKKVKEKEKPKEVAEERKEGEAKGAGQRFFKVFFPEQSGERLKIPPPFHQYLEDEPSGQVSLKGPSGSTWQVVLTSDSEGLCFARGWKEFVRDHSLKQGHFLVFTYEGHSQFSVVVFCASGVEDQSALAAQPCNGIVIKVENDEGDIVIDAGGTSEISAVPLEEVNGITGKRTRGMDDLIANGAASKRKKAENKKRPDALVGTSKAESSIVNSKKVSLLDELNSRNRTRIRDKDVPRAGKFVLRKARQPVVISQRRPVTEEEKNCALKKAKQFKSKNPFAIQIMTDSYVYVGFFMNISCEFVRESLPKTSKKMTLWDPQGKPWEVNYVYYRDRCVGSFSGGWGKFSLGNNLEKFDVCVFELFKEDNIKVHIYRVVPEITPLIRSSQK</sequence>
<feature type="domain" description="TF-B3" evidence="7">
    <location>
        <begin position="74"/>
        <end position="167"/>
    </location>
</feature>
<reference evidence="8" key="1">
    <citation type="submission" date="2014-09" db="EMBL/GenBank/DDBJ databases">
        <authorList>
            <person name="Magalhaes I.L.F."/>
            <person name="Oliveira U."/>
            <person name="Santos F.R."/>
            <person name="Vidigal T.H.D.A."/>
            <person name="Brescovit A.D."/>
            <person name="Santos A.J."/>
        </authorList>
    </citation>
    <scope>NUCLEOTIDE SEQUENCE</scope>
    <source>
        <tissue evidence="8">Shoot tissue taken approximately 20 cm above the soil surface</tissue>
    </source>
</reference>
<dbReference type="GO" id="GO:0003677">
    <property type="term" value="F:DNA binding"/>
    <property type="evidence" value="ECO:0007669"/>
    <property type="project" value="UniProtKB-KW"/>
</dbReference>
<dbReference type="SMART" id="SM01019">
    <property type="entry name" value="B3"/>
    <property type="match status" value="2"/>
</dbReference>
<evidence type="ECO:0000256" key="1">
    <source>
        <dbReference type="ARBA" id="ARBA00004123"/>
    </source>
</evidence>
<keyword evidence="3" id="KW-0238">DNA-binding</keyword>
<evidence type="ECO:0000256" key="2">
    <source>
        <dbReference type="ARBA" id="ARBA00023015"/>
    </source>
</evidence>
<feature type="domain" description="TF-B3" evidence="7">
    <location>
        <begin position="327"/>
        <end position="422"/>
    </location>
</feature>
<proteinExistence type="predicted"/>
<dbReference type="CDD" id="cd10017">
    <property type="entry name" value="B3_DNA"/>
    <property type="match status" value="2"/>
</dbReference>
<dbReference type="Pfam" id="PF02362">
    <property type="entry name" value="B3"/>
    <property type="match status" value="2"/>
</dbReference>
<feature type="region of interest" description="Disordered" evidence="6">
    <location>
        <begin position="1"/>
        <end position="68"/>
    </location>
</feature>
<protein>
    <recommendedName>
        <fullName evidence="7">TF-B3 domain-containing protein</fullName>
    </recommendedName>
</protein>